<accession>G2Q9P3</accession>
<dbReference type="KEGG" id="mtm:MYCTH_2301533"/>
<evidence type="ECO:0000313" key="2">
    <source>
        <dbReference type="EMBL" id="AEO56502.1"/>
    </source>
</evidence>
<dbReference type="GeneID" id="11510552"/>
<dbReference type="VEuPathDB" id="FungiDB:MYCTH_2301533"/>
<gene>
    <name evidence="2" type="ORF">MYCTH_2301533</name>
</gene>
<sequence>MLSRLAHGAADDGNRSAEEIQDRQYIILSREQERFWASEQDREMLTRILRRLVRLEYVEVTDGEFLDPVAAKRYCLHESTAFGADCVERTSGRTYDSAASPFERWPEGSCHCNGLGHNFAILLKALAATQRPIKLLRVWHWNKKHELDYAPVRLMPWIAGPSSALRGGLAVSLADLTVLSLMLQYSSPAMGSHYSFLPALVNLAPRLQQLTLMFDDALDRHKSRASQEVFLRAFSEFAQTARLPSLRVLDLRRATIKAADLVRLWKQVRGTATEIRLNVIGLVGETWKTLFRQLQEMYGRASLTTRIGRDQDGSDLDLDSPRQVRVDFSWLVEQRAPTQDDDGSVDSDETDDDGHIIDETSYLPKGLVIFDYDGLATCQEGCLRFIKEDCHQRRCRHVSIRTILDLYEVECGFSAGMSALRSSIVISREELKEIVNTPPPS</sequence>
<protein>
    <submittedName>
        <fullName evidence="2">Uncharacterized protein</fullName>
    </submittedName>
</protein>
<dbReference type="eggNOG" id="ENOG502RPNF">
    <property type="taxonomic scope" value="Eukaryota"/>
</dbReference>
<dbReference type="RefSeq" id="XP_003661747.1">
    <property type="nucleotide sequence ID" value="XM_003661699.1"/>
</dbReference>
<proteinExistence type="predicted"/>
<evidence type="ECO:0000256" key="1">
    <source>
        <dbReference type="SAM" id="MobiDB-lite"/>
    </source>
</evidence>
<keyword evidence="3" id="KW-1185">Reference proteome</keyword>
<organism evidence="2 3">
    <name type="scientific">Thermothelomyces thermophilus (strain ATCC 42464 / BCRC 31852 / DSM 1799)</name>
    <name type="common">Sporotrichum thermophile</name>
    <dbReference type="NCBI Taxonomy" id="573729"/>
    <lineage>
        <taxon>Eukaryota</taxon>
        <taxon>Fungi</taxon>
        <taxon>Dikarya</taxon>
        <taxon>Ascomycota</taxon>
        <taxon>Pezizomycotina</taxon>
        <taxon>Sordariomycetes</taxon>
        <taxon>Sordariomycetidae</taxon>
        <taxon>Sordariales</taxon>
        <taxon>Chaetomiaceae</taxon>
        <taxon>Thermothelomyces</taxon>
    </lineage>
</organism>
<name>G2Q9P3_THET4</name>
<dbReference type="HOGENOM" id="CLU_621402_0_0_1"/>
<dbReference type="AlphaFoldDB" id="G2Q9P3"/>
<evidence type="ECO:0000313" key="3">
    <source>
        <dbReference type="Proteomes" id="UP000007322"/>
    </source>
</evidence>
<feature type="region of interest" description="Disordered" evidence="1">
    <location>
        <begin position="336"/>
        <end position="356"/>
    </location>
</feature>
<feature type="compositionally biased region" description="Acidic residues" evidence="1">
    <location>
        <begin position="339"/>
        <end position="352"/>
    </location>
</feature>
<reference evidence="2 3" key="1">
    <citation type="journal article" date="2011" name="Nat. Biotechnol.">
        <title>Comparative genomic analysis of the thermophilic biomass-degrading fungi Myceliophthora thermophila and Thielavia terrestris.</title>
        <authorList>
            <person name="Berka R.M."/>
            <person name="Grigoriev I.V."/>
            <person name="Otillar R."/>
            <person name="Salamov A."/>
            <person name="Grimwood J."/>
            <person name="Reid I."/>
            <person name="Ishmael N."/>
            <person name="John T."/>
            <person name="Darmond C."/>
            <person name="Moisan M.-C."/>
            <person name="Henrissat B."/>
            <person name="Coutinho P.M."/>
            <person name="Lombard V."/>
            <person name="Natvig D.O."/>
            <person name="Lindquist E."/>
            <person name="Schmutz J."/>
            <person name="Lucas S."/>
            <person name="Harris P."/>
            <person name="Powlowski J."/>
            <person name="Bellemare A."/>
            <person name="Taylor D."/>
            <person name="Butler G."/>
            <person name="de Vries R.P."/>
            <person name="Allijn I.E."/>
            <person name="van den Brink J."/>
            <person name="Ushinsky S."/>
            <person name="Storms R."/>
            <person name="Powell A.J."/>
            <person name="Paulsen I.T."/>
            <person name="Elbourne L.D.H."/>
            <person name="Baker S.E."/>
            <person name="Magnuson J."/>
            <person name="LaBoissiere S."/>
            <person name="Clutterbuck A.J."/>
            <person name="Martinez D."/>
            <person name="Wogulis M."/>
            <person name="de Leon A.L."/>
            <person name="Rey M.W."/>
            <person name="Tsang A."/>
        </authorList>
    </citation>
    <scope>NUCLEOTIDE SEQUENCE [LARGE SCALE GENOMIC DNA]</scope>
    <source>
        <strain evidence="3">ATCC 42464 / BCRC 31852 / DSM 1799</strain>
    </source>
</reference>
<dbReference type="InParanoid" id="G2Q9P3"/>
<dbReference type="EMBL" id="CP003003">
    <property type="protein sequence ID" value="AEO56502.1"/>
    <property type="molecule type" value="Genomic_DNA"/>
</dbReference>
<dbReference type="Proteomes" id="UP000007322">
    <property type="component" value="Chromosome 2"/>
</dbReference>